<dbReference type="GO" id="GO:0055085">
    <property type="term" value="P:transmembrane transport"/>
    <property type="evidence" value="ECO:0007669"/>
    <property type="project" value="TreeGrafter"/>
</dbReference>
<evidence type="ECO:0000313" key="8">
    <source>
        <dbReference type="Proteomes" id="UP000293154"/>
    </source>
</evidence>
<dbReference type="PANTHER" id="PTHR21716:SF64">
    <property type="entry name" value="AI-2 TRANSPORT PROTEIN TQSA"/>
    <property type="match status" value="1"/>
</dbReference>
<feature type="transmembrane region" description="Helical" evidence="6">
    <location>
        <begin position="279"/>
        <end position="297"/>
    </location>
</feature>
<dbReference type="RefSeq" id="WP_130593730.1">
    <property type="nucleotide sequence ID" value="NZ_CP034752.1"/>
</dbReference>
<evidence type="ECO:0000256" key="3">
    <source>
        <dbReference type="ARBA" id="ARBA00022692"/>
    </source>
</evidence>
<dbReference type="PANTHER" id="PTHR21716">
    <property type="entry name" value="TRANSMEMBRANE PROTEIN"/>
    <property type="match status" value="1"/>
</dbReference>
<comment type="similarity">
    <text evidence="2">Belongs to the autoinducer-2 exporter (AI-2E) (TC 2.A.86) family.</text>
</comment>
<dbReference type="EMBL" id="CP034752">
    <property type="protein sequence ID" value="QBH98809.1"/>
    <property type="molecule type" value="Genomic_DNA"/>
</dbReference>
<name>A0A411WRD6_9GAMM</name>
<evidence type="ECO:0000256" key="4">
    <source>
        <dbReference type="ARBA" id="ARBA00022989"/>
    </source>
</evidence>
<evidence type="ECO:0000256" key="1">
    <source>
        <dbReference type="ARBA" id="ARBA00004141"/>
    </source>
</evidence>
<feature type="transmembrane region" description="Helical" evidence="6">
    <location>
        <begin position="31"/>
        <end position="47"/>
    </location>
</feature>
<keyword evidence="3 6" id="KW-0812">Transmembrane</keyword>
<organism evidence="7 8">
    <name type="scientific">Limnobaculum zhutongyuii</name>
    <dbReference type="NCBI Taxonomy" id="2498113"/>
    <lineage>
        <taxon>Bacteria</taxon>
        <taxon>Pseudomonadati</taxon>
        <taxon>Pseudomonadota</taxon>
        <taxon>Gammaproteobacteria</taxon>
        <taxon>Enterobacterales</taxon>
        <taxon>Budviciaceae</taxon>
        <taxon>Limnobaculum</taxon>
    </lineage>
</organism>
<evidence type="ECO:0000256" key="5">
    <source>
        <dbReference type="ARBA" id="ARBA00023136"/>
    </source>
</evidence>
<keyword evidence="8" id="KW-1185">Reference proteome</keyword>
<dbReference type="Proteomes" id="UP000293154">
    <property type="component" value="Chromosome"/>
</dbReference>
<protein>
    <submittedName>
        <fullName evidence="7">AI-2E family transporter</fullName>
    </submittedName>
</protein>
<feature type="transmembrane region" description="Helical" evidence="6">
    <location>
        <begin position="132"/>
        <end position="155"/>
    </location>
</feature>
<evidence type="ECO:0000313" key="7">
    <source>
        <dbReference type="EMBL" id="QBH98809.1"/>
    </source>
</evidence>
<keyword evidence="5 6" id="KW-0472">Membrane</keyword>
<gene>
    <name evidence="7" type="ORF">EKN56_15330</name>
</gene>
<sequence length="334" mass="36310">MGLRTLLMLASVVIILSGIKAASQIVVPFLLALFLSIVLYPLVRIMARWRIPSVLSVLIIIVAIVIGMFMTASLLGSSLNEFTRTLPQYRAPISEHLRTFQAYTAQVNIHISNEELMQYFDPSALVGFITRMLSGFSGMMTNIFLLLMTVVFMLLEVQTLPGKLGKALNNPQQGMLGIQAALDSISRYMTIKTAISLATGLVIWLFLSVLNVKYAMLWGVLGFLLNYIPNIGSVIAAVPPVLQTLLFSGLSDALVVTACFIVVNILIGNVIEPRVMGRGLGLSTLVVFLSLIFWGWLLGPVGMLLSVPLTIVAKIMLEATPSGQRLAIMLGDGK</sequence>
<reference evidence="7 8" key="1">
    <citation type="submission" date="2019-03" db="EMBL/GenBank/DDBJ databases">
        <title>Pragia sp. nov. isolated from the gut tract of Carduelis flavirostris.</title>
        <authorList>
            <person name="Ge Y."/>
        </authorList>
    </citation>
    <scope>NUCLEOTIDE SEQUENCE [LARGE SCALE GENOMIC DNA]</scope>
    <source>
        <strain evidence="7 8">CF-458</strain>
    </source>
</reference>
<evidence type="ECO:0000256" key="2">
    <source>
        <dbReference type="ARBA" id="ARBA00009773"/>
    </source>
</evidence>
<feature type="transmembrane region" description="Helical" evidence="6">
    <location>
        <begin position="54"/>
        <end position="75"/>
    </location>
</feature>
<dbReference type="OrthoDB" id="9799225at2"/>
<dbReference type="AlphaFoldDB" id="A0A411WRD6"/>
<feature type="transmembrane region" description="Helical" evidence="6">
    <location>
        <begin position="245"/>
        <end position="267"/>
    </location>
</feature>
<comment type="subcellular location">
    <subcellularLocation>
        <location evidence="1">Membrane</location>
        <topology evidence="1">Multi-pass membrane protein</topology>
    </subcellularLocation>
</comment>
<feature type="transmembrane region" description="Helical" evidence="6">
    <location>
        <begin position="194"/>
        <end position="225"/>
    </location>
</feature>
<evidence type="ECO:0000256" key="6">
    <source>
        <dbReference type="SAM" id="Phobius"/>
    </source>
</evidence>
<dbReference type="NCBIfam" id="NF008930">
    <property type="entry name" value="PRK12287.1"/>
    <property type="match status" value="1"/>
</dbReference>
<dbReference type="Pfam" id="PF01594">
    <property type="entry name" value="AI-2E_transport"/>
    <property type="match status" value="1"/>
</dbReference>
<keyword evidence="4 6" id="KW-1133">Transmembrane helix</keyword>
<dbReference type="GO" id="GO:0016020">
    <property type="term" value="C:membrane"/>
    <property type="evidence" value="ECO:0007669"/>
    <property type="project" value="UniProtKB-SubCell"/>
</dbReference>
<proteinExistence type="inferred from homology"/>
<accession>A0A411WRD6</accession>
<dbReference type="KEGG" id="prag:EKN56_15330"/>
<dbReference type="InterPro" id="IPR002549">
    <property type="entry name" value="AI-2E-like"/>
</dbReference>